<organism evidence="1 2">
    <name type="scientific">Methanococcus maripaludis</name>
    <name type="common">Methanococcus deltae</name>
    <dbReference type="NCBI Taxonomy" id="39152"/>
    <lineage>
        <taxon>Archaea</taxon>
        <taxon>Methanobacteriati</taxon>
        <taxon>Methanobacteriota</taxon>
        <taxon>Methanomada group</taxon>
        <taxon>Methanococci</taxon>
        <taxon>Methanococcales</taxon>
        <taxon>Methanococcaceae</taxon>
        <taxon>Methanococcus</taxon>
    </lineage>
</organism>
<keyword evidence="1" id="KW-0689">Ribosomal protein</keyword>
<evidence type="ECO:0000313" key="1">
    <source>
        <dbReference type="EMBL" id="MBA2851844.1"/>
    </source>
</evidence>
<dbReference type="RefSeq" id="WP_181501663.1">
    <property type="nucleotide sequence ID" value="NZ_JACDUH010000003.1"/>
</dbReference>
<accession>A0A7J9NX66</accession>
<sequence>MLKQPQAMLNALYDIVSGKTPKTICFENDEGSVCVPLDNKLWLDYFIHNAMQFRDSPLFYRAPTVFLPPSDNGFSDGSDDIWTNNRYRFGDIAVPAELFALTRLTVGICNYTNAQFVCGNTKKVDYYKTDTLKIEDLVKKDTIPITNCGPGTFTSTTIQLRLTNQATFKSHYDQLKKKCGIYVQ</sequence>
<name>A0A7J9NX66_METMI</name>
<comment type="caution">
    <text evidence="1">The sequence shown here is derived from an EMBL/GenBank/DDBJ whole genome shotgun (WGS) entry which is preliminary data.</text>
</comment>
<dbReference type="GO" id="GO:0005840">
    <property type="term" value="C:ribosome"/>
    <property type="evidence" value="ECO:0007669"/>
    <property type="project" value="UniProtKB-KW"/>
</dbReference>
<keyword evidence="1" id="KW-0687">Ribonucleoprotein</keyword>
<reference evidence="1 2" key="1">
    <citation type="submission" date="2020-07" db="EMBL/GenBank/DDBJ databases">
        <title>Genomic Encyclopedia of Type Strains, Phase IV (KMG-V): Genome sequencing to study the core and pangenomes of soil and plant-associated prokaryotes.</title>
        <authorList>
            <person name="Whitman W."/>
        </authorList>
    </citation>
    <scope>NUCLEOTIDE SEQUENCE [LARGE SCALE GENOMIC DNA]</scope>
    <source>
        <strain evidence="1 2">A1</strain>
    </source>
</reference>
<gene>
    <name evidence="1" type="ORF">HNP86_002003</name>
</gene>
<proteinExistence type="predicted"/>
<protein>
    <submittedName>
        <fullName evidence="1">Ribosomal protein S27AE</fullName>
    </submittedName>
</protein>
<dbReference type="AlphaFoldDB" id="A0A7J9NX66"/>
<dbReference type="EMBL" id="JACDUH010000003">
    <property type="protein sequence ID" value="MBA2851844.1"/>
    <property type="molecule type" value="Genomic_DNA"/>
</dbReference>
<evidence type="ECO:0000313" key="2">
    <source>
        <dbReference type="Proteomes" id="UP000564425"/>
    </source>
</evidence>
<dbReference type="Proteomes" id="UP000564425">
    <property type="component" value="Unassembled WGS sequence"/>
</dbReference>